<accession>A0A1N6E6V9</accession>
<dbReference type="SUPFAM" id="SSF53448">
    <property type="entry name" value="Nucleotide-diphospho-sugar transferases"/>
    <property type="match status" value="1"/>
</dbReference>
<name>A0A1N6E6V9_9RHOB</name>
<protein>
    <recommendedName>
        <fullName evidence="3">Nucleotide-diphospho-sugar transferase domain-containing protein</fullName>
    </recommendedName>
</protein>
<reference evidence="2" key="1">
    <citation type="submission" date="2016-11" db="EMBL/GenBank/DDBJ databases">
        <authorList>
            <person name="Varghese N."/>
            <person name="Submissions S."/>
        </authorList>
    </citation>
    <scope>NUCLEOTIDE SEQUENCE [LARGE SCALE GENOMIC DNA]</scope>
    <source>
        <strain evidence="2">DSM 29440</strain>
    </source>
</reference>
<sequence>MHATDTKRPPSEGFVFAVSGAAYVPLALRAAESLRLHHPDHPIDLFCDQPVTAEIFTQVIPLENSWFRPKFEAMQRSRFDRTILLDADVLCIAPMNDVFSVLDRFDLAAAHEPRRNSKVAVSNLAEPLPAAFPQLNTGVLAFCKDPRVSALAERVVTTLQTSGLDRDQPVFRACVYESDLRLWVLPDEYNFMTIELLEAYTEQFAAPRILHLPRLHRHVETINRKRKFSRIKTILGPPVYHQLEALLAADRTLGGSGAEVKPLIRRGLPGLARALSRGLSKRLNQWISRD</sequence>
<dbReference type="AlphaFoldDB" id="A0A1N6E6V9"/>
<evidence type="ECO:0000313" key="1">
    <source>
        <dbReference type="EMBL" id="SIN78647.1"/>
    </source>
</evidence>
<proteinExistence type="predicted"/>
<evidence type="ECO:0000313" key="2">
    <source>
        <dbReference type="Proteomes" id="UP000184932"/>
    </source>
</evidence>
<keyword evidence="2" id="KW-1185">Reference proteome</keyword>
<dbReference type="Proteomes" id="UP000184932">
    <property type="component" value="Unassembled WGS sequence"/>
</dbReference>
<dbReference type="STRING" id="1217970.SAMN05444002_0392"/>
<dbReference type="EMBL" id="FSRL01000001">
    <property type="protein sequence ID" value="SIN78647.1"/>
    <property type="molecule type" value="Genomic_DNA"/>
</dbReference>
<dbReference type="InterPro" id="IPR029044">
    <property type="entry name" value="Nucleotide-diphossugar_trans"/>
</dbReference>
<evidence type="ECO:0008006" key="3">
    <source>
        <dbReference type="Google" id="ProtNLM"/>
    </source>
</evidence>
<dbReference type="Gene3D" id="3.90.550.10">
    <property type="entry name" value="Spore Coat Polysaccharide Biosynthesis Protein SpsA, Chain A"/>
    <property type="match status" value="1"/>
</dbReference>
<gene>
    <name evidence="1" type="ORF">SAMN05444002_0392</name>
</gene>
<organism evidence="1 2">
    <name type="scientific">Vannielia litorea</name>
    <dbReference type="NCBI Taxonomy" id="1217970"/>
    <lineage>
        <taxon>Bacteria</taxon>
        <taxon>Pseudomonadati</taxon>
        <taxon>Pseudomonadota</taxon>
        <taxon>Alphaproteobacteria</taxon>
        <taxon>Rhodobacterales</taxon>
        <taxon>Paracoccaceae</taxon>
        <taxon>Vannielia</taxon>
    </lineage>
</organism>